<evidence type="ECO:0000256" key="1">
    <source>
        <dbReference type="ARBA" id="ARBA00001946"/>
    </source>
</evidence>
<dbReference type="SUPFAM" id="SSF50324">
    <property type="entry name" value="Inorganic pyrophosphatase"/>
    <property type="match status" value="1"/>
</dbReference>
<accession>A0A7T7JG60</accession>
<gene>
    <name evidence="6" type="ORF">GO620_013335</name>
</gene>
<evidence type="ECO:0000256" key="4">
    <source>
        <dbReference type="ARBA" id="ARBA00022801"/>
    </source>
</evidence>
<organism evidence="6 7">
    <name type="scientific">Mucilaginibacter ginkgonis</name>
    <dbReference type="NCBI Taxonomy" id="2682091"/>
    <lineage>
        <taxon>Bacteria</taxon>
        <taxon>Pseudomonadati</taxon>
        <taxon>Bacteroidota</taxon>
        <taxon>Sphingobacteriia</taxon>
        <taxon>Sphingobacteriales</taxon>
        <taxon>Sphingobacteriaceae</taxon>
        <taxon>Mucilaginibacter</taxon>
    </lineage>
</organism>
<name>A0A7T7JG60_9SPHI</name>
<proteinExistence type="predicted"/>
<keyword evidence="3" id="KW-0479">Metal-binding</keyword>
<evidence type="ECO:0000256" key="2">
    <source>
        <dbReference type="ARBA" id="ARBA00012146"/>
    </source>
</evidence>
<dbReference type="InterPro" id="IPR008162">
    <property type="entry name" value="Pyrophosphatase"/>
</dbReference>
<dbReference type="KEGG" id="mgik:GO620_013335"/>
<evidence type="ECO:0000313" key="7">
    <source>
        <dbReference type="Proteomes" id="UP000429232"/>
    </source>
</evidence>
<dbReference type="GO" id="GO:0004427">
    <property type="term" value="F:inorganic diphosphate phosphatase activity"/>
    <property type="evidence" value="ECO:0007669"/>
    <property type="project" value="UniProtKB-EC"/>
</dbReference>
<dbReference type="GO" id="GO:0006796">
    <property type="term" value="P:phosphate-containing compound metabolic process"/>
    <property type="evidence" value="ECO:0007669"/>
    <property type="project" value="InterPro"/>
</dbReference>
<reference evidence="6 7" key="1">
    <citation type="submission" date="2020-12" db="EMBL/GenBank/DDBJ databases">
        <title>HMF7856_wgs.fasta genome submission.</title>
        <authorList>
            <person name="Kang H."/>
            <person name="Kim H."/>
            <person name="Joh K."/>
        </authorList>
    </citation>
    <scope>NUCLEOTIDE SEQUENCE [LARGE SCALE GENOMIC DNA]</scope>
    <source>
        <strain evidence="6 7">HMF7856</strain>
    </source>
</reference>
<dbReference type="InterPro" id="IPR036649">
    <property type="entry name" value="Pyrophosphatase_sf"/>
</dbReference>
<comment type="cofactor">
    <cofactor evidence="1">
        <name>Mg(2+)</name>
        <dbReference type="ChEBI" id="CHEBI:18420"/>
    </cofactor>
</comment>
<evidence type="ECO:0000256" key="3">
    <source>
        <dbReference type="ARBA" id="ARBA00022723"/>
    </source>
</evidence>
<dbReference type="EMBL" id="CP066775">
    <property type="protein sequence ID" value="QQL49152.1"/>
    <property type="molecule type" value="Genomic_DNA"/>
</dbReference>
<dbReference type="Proteomes" id="UP000429232">
    <property type="component" value="Chromosome"/>
</dbReference>
<protein>
    <recommendedName>
        <fullName evidence="2">inorganic diphosphatase</fullName>
        <ecNumber evidence="2">3.6.1.1</ecNumber>
    </recommendedName>
</protein>
<dbReference type="Gene3D" id="3.90.80.10">
    <property type="entry name" value="Inorganic pyrophosphatase"/>
    <property type="match status" value="1"/>
</dbReference>
<sequence length="158" mass="17737">MNKTVNVMIECPKGSNFKLDFEPESHTFRLSKVLPAGLVFPFDFGMIPNTKGQDGDPLDVIVVSELATFPGCIIEVRVIGALQAIQTERDGKTMRNDRFIGIPMVSQLFSEILDINQLSENILNQVEHFFKNYNDQAGKNFEVIARLGAEEANKLVYQ</sequence>
<dbReference type="EC" id="3.6.1.1" evidence="2"/>
<dbReference type="PROSITE" id="PS00387">
    <property type="entry name" value="PPASE"/>
    <property type="match status" value="1"/>
</dbReference>
<dbReference type="PANTHER" id="PTHR10286">
    <property type="entry name" value="INORGANIC PYROPHOSPHATASE"/>
    <property type="match status" value="1"/>
</dbReference>
<evidence type="ECO:0000256" key="5">
    <source>
        <dbReference type="ARBA" id="ARBA00022842"/>
    </source>
</evidence>
<keyword evidence="7" id="KW-1185">Reference proteome</keyword>
<dbReference type="GO" id="GO:0000287">
    <property type="term" value="F:magnesium ion binding"/>
    <property type="evidence" value="ECO:0007669"/>
    <property type="project" value="InterPro"/>
</dbReference>
<evidence type="ECO:0000313" key="6">
    <source>
        <dbReference type="EMBL" id="QQL49152.1"/>
    </source>
</evidence>
<dbReference type="RefSeq" id="WP_198173623.1">
    <property type="nucleotide sequence ID" value="NZ_CP066775.1"/>
</dbReference>
<dbReference type="AlphaFoldDB" id="A0A7T7JG60"/>
<keyword evidence="4" id="KW-0378">Hydrolase</keyword>
<dbReference type="GO" id="GO:0005737">
    <property type="term" value="C:cytoplasm"/>
    <property type="evidence" value="ECO:0007669"/>
    <property type="project" value="InterPro"/>
</dbReference>
<dbReference type="Pfam" id="PF00719">
    <property type="entry name" value="Pyrophosphatase"/>
    <property type="match status" value="1"/>
</dbReference>
<keyword evidence="5" id="KW-0460">Magnesium</keyword>